<proteinExistence type="predicted"/>
<organism evidence="3 4">
    <name type="scientific">Streptomyces nojiriensis</name>
    <dbReference type="NCBI Taxonomy" id="66374"/>
    <lineage>
        <taxon>Bacteria</taxon>
        <taxon>Bacillati</taxon>
        <taxon>Actinomycetota</taxon>
        <taxon>Actinomycetes</taxon>
        <taxon>Kitasatosporales</taxon>
        <taxon>Streptomycetaceae</taxon>
        <taxon>Streptomyces</taxon>
    </lineage>
</organism>
<feature type="chain" id="PRO_5047438930" description="Bacterial Ig-like domain-containing protein" evidence="1">
    <location>
        <begin position="23"/>
        <end position="524"/>
    </location>
</feature>
<dbReference type="GeneID" id="95590245"/>
<comment type="caution">
    <text evidence="3">The sequence shown here is derived from an EMBL/GenBank/DDBJ whole genome shotgun (WGS) entry which is preliminary data.</text>
</comment>
<protein>
    <recommendedName>
        <fullName evidence="2">Bacterial Ig-like domain-containing protein</fullName>
    </recommendedName>
</protein>
<dbReference type="Proteomes" id="UP000613974">
    <property type="component" value="Unassembled WGS sequence"/>
</dbReference>
<dbReference type="Pfam" id="PF16640">
    <property type="entry name" value="Big_3_5"/>
    <property type="match status" value="2"/>
</dbReference>
<dbReference type="InterPro" id="IPR032109">
    <property type="entry name" value="Big_3_5"/>
</dbReference>
<evidence type="ECO:0000256" key="1">
    <source>
        <dbReference type="SAM" id="SignalP"/>
    </source>
</evidence>
<dbReference type="RefSeq" id="WP_202186065.1">
    <property type="nucleotide sequence ID" value="NZ_BMRL01000005.1"/>
</dbReference>
<sequence>MLKNRVSRALALGVAAVTAAFAAGLAGASAAYAAPIGTIEINPATGADTSGIAFTTSGACPANATNVLVKVEGSGFPAGGLNVVGNSPITTYPTAPNGGMVIPLTSTMRDYASQAGFTTLQGKYDFTVICRTAFNGTSLGDYTGAVWFTSNTTYQNTDPAVKTGTTTALAVTPAGPAQAGTPVTLTATVAPAGAGGTVQFKDGASNLGTAVTVVGGTAALTTSNLAAGTHDLTAVFSPASASYNGSTSAHVSYAVTAVPAAATTTALAVSPASTAPQFSPVTLTGTVTPAGAAGAVKFTDTAGGTTATLGTVPVANGTAVLTTSSLPVGAHSFTAVFVPADAGAFTGSDSGAIPYTVGAFTGVTASETITTTVNAGALVISVANPQVTLPSPVLNADGDLLTTAGSINPVTLTDTRAGNPGWTISGQVTDFSDGATHAINGQNLGWSPKLVDKAPAQTVTAGSAVTAAHGAGTGDAGTAGLKSARTLANGAGLGTAHVTADLALNVPTSTVAGTYSATLTLTAI</sequence>
<name>A0ABQ3SV42_9ACTN</name>
<keyword evidence="4" id="KW-1185">Reference proteome</keyword>
<feature type="domain" description="Bacterial Ig-like" evidence="2">
    <location>
        <begin position="270"/>
        <end position="357"/>
    </location>
</feature>
<evidence type="ECO:0000259" key="2">
    <source>
        <dbReference type="Pfam" id="PF16640"/>
    </source>
</evidence>
<accession>A0ABQ3SV42</accession>
<reference evidence="4" key="1">
    <citation type="submission" date="2023-07" db="EMBL/GenBank/DDBJ databases">
        <title>Whole genome shotgun sequence of Streptomyces nojiriensis NBRC 13794.</title>
        <authorList>
            <person name="Komaki H."/>
            <person name="Tamura T."/>
        </authorList>
    </citation>
    <scope>NUCLEOTIDE SEQUENCE [LARGE SCALE GENOMIC DNA]</scope>
    <source>
        <strain evidence="4">NBRC 13794</strain>
    </source>
</reference>
<keyword evidence="1" id="KW-0732">Signal</keyword>
<evidence type="ECO:0000313" key="4">
    <source>
        <dbReference type="Proteomes" id="UP000613974"/>
    </source>
</evidence>
<dbReference type="Gene3D" id="2.60.40.10">
    <property type="entry name" value="Immunoglobulins"/>
    <property type="match status" value="2"/>
</dbReference>
<evidence type="ECO:0000313" key="3">
    <source>
        <dbReference type="EMBL" id="GHI72011.1"/>
    </source>
</evidence>
<feature type="signal peptide" evidence="1">
    <location>
        <begin position="1"/>
        <end position="22"/>
    </location>
</feature>
<dbReference type="InterPro" id="IPR013783">
    <property type="entry name" value="Ig-like_fold"/>
</dbReference>
<feature type="domain" description="Bacterial Ig-like" evidence="2">
    <location>
        <begin position="175"/>
        <end position="256"/>
    </location>
</feature>
<gene>
    <name evidence="3" type="ORF">Snoj_59290</name>
</gene>
<dbReference type="EMBL" id="BNEC01000005">
    <property type="protein sequence ID" value="GHI72011.1"/>
    <property type="molecule type" value="Genomic_DNA"/>
</dbReference>